<dbReference type="InParanoid" id="A0A165G5E2"/>
<reference evidence="2 3" key="1">
    <citation type="journal article" date="2016" name="Mol. Biol. Evol.">
        <title>Comparative Genomics of Early-Diverging Mushroom-Forming Fungi Provides Insights into the Origins of Lignocellulose Decay Capabilities.</title>
        <authorList>
            <person name="Nagy L.G."/>
            <person name="Riley R."/>
            <person name="Tritt A."/>
            <person name="Adam C."/>
            <person name="Daum C."/>
            <person name="Floudas D."/>
            <person name="Sun H."/>
            <person name="Yadav J.S."/>
            <person name="Pangilinan J."/>
            <person name="Larsson K.H."/>
            <person name="Matsuura K."/>
            <person name="Barry K."/>
            <person name="Labutti K."/>
            <person name="Kuo R."/>
            <person name="Ohm R.A."/>
            <person name="Bhattacharya S.S."/>
            <person name="Shirouzu T."/>
            <person name="Yoshinaga Y."/>
            <person name="Martin F.M."/>
            <person name="Grigoriev I.V."/>
            <person name="Hibbett D.S."/>
        </authorList>
    </citation>
    <scope>NUCLEOTIDE SEQUENCE [LARGE SCALE GENOMIC DNA]</scope>
    <source>
        <strain evidence="2 3">93-53</strain>
    </source>
</reference>
<organism evidence="2 3">
    <name type="scientific">Laetiporus sulphureus 93-53</name>
    <dbReference type="NCBI Taxonomy" id="1314785"/>
    <lineage>
        <taxon>Eukaryota</taxon>
        <taxon>Fungi</taxon>
        <taxon>Dikarya</taxon>
        <taxon>Basidiomycota</taxon>
        <taxon>Agaricomycotina</taxon>
        <taxon>Agaricomycetes</taxon>
        <taxon>Polyporales</taxon>
        <taxon>Laetiporus</taxon>
    </lineage>
</organism>
<feature type="compositionally biased region" description="Low complexity" evidence="1">
    <location>
        <begin position="552"/>
        <end position="563"/>
    </location>
</feature>
<evidence type="ECO:0000313" key="2">
    <source>
        <dbReference type="EMBL" id="KZT09852.1"/>
    </source>
</evidence>
<dbReference type="AlphaFoldDB" id="A0A165G5E2"/>
<dbReference type="RefSeq" id="XP_040767592.1">
    <property type="nucleotide sequence ID" value="XM_040908114.1"/>
</dbReference>
<dbReference type="STRING" id="1314785.A0A165G5E2"/>
<dbReference type="EMBL" id="KV427610">
    <property type="protein sequence ID" value="KZT09852.1"/>
    <property type="molecule type" value="Genomic_DNA"/>
</dbReference>
<evidence type="ECO:0000313" key="3">
    <source>
        <dbReference type="Proteomes" id="UP000076871"/>
    </source>
</evidence>
<proteinExistence type="predicted"/>
<dbReference type="PANTHER" id="PTHR35607:SF11">
    <property type="entry name" value="CELL WALL PROTEIN 1"/>
    <property type="match status" value="1"/>
</dbReference>
<feature type="compositionally biased region" description="Polar residues" evidence="1">
    <location>
        <begin position="36"/>
        <end position="58"/>
    </location>
</feature>
<feature type="region of interest" description="Disordered" evidence="1">
    <location>
        <begin position="552"/>
        <end position="573"/>
    </location>
</feature>
<keyword evidence="3" id="KW-1185">Reference proteome</keyword>
<accession>A0A165G5E2</accession>
<dbReference type="PANTHER" id="PTHR35607">
    <property type="entry name" value="GPI-ANCHORED PROTEIN 10"/>
    <property type="match status" value="1"/>
</dbReference>
<feature type="region of interest" description="Disordered" evidence="1">
    <location>
        <begin position="1"/>
        <end position="93"/>
    </location>
</feature>
<name>A0A165G5E2_9APHY</name>
<dbReference type="OrthoDB" id="3260408at2759"/>
<evidence type="ECO:0000256" key="1">
    <source>
        <dbReference type="SAM" id="MobiDB-lite"/>
    </source>
</evidence>
<evidence type="ECO:0008006" key="4">
    <source>
        <dbReference type="Google" id="ProtNLM"/>
    </source>
</evidence>
<gene>
    <name evidence="2" type="ORF">LAESUDRAFT_722002</name>
</gene>
<sequence>MVVPRRAPVPPPAGSRANSAQQVQRVKAKSVAPTAMPSTHSPLVNGDTTESDVQNSYASVGGGHDSQSDMSMNRSPKSKSKLKSKKGRKKSSKKGTGVIEFLSRIFLLWFVIYTVSVCPEDVRHESAICRGLAEYRRLVIEPYILPPIQMALSHPSVAPYVEKVKPVTDRAVNITKPIALRALREWNARVVPQWNKHVVPQWNKRVVPLWFRYAVPQLLRIDAHFAPYRMRIIQEYQRHVAPVVRQVSPYVQRAVFAVRWGQQKARPYVVLAAHKTYDAYQRVMPYARPLWEKTKLLTAKLVAVLAEKRRQFVDPHVQRIWEQVKELSSGKPRVPTTTDMHDSITSRVSQAASGATSIASSLMSASTPHTSVASDNVDATSLPVIPDVFAESKILPSSIESISPTSFSVDAAEKVASTASVASNFVDATASSIKSASAPSASVSSGMSFLSDTASHASSAASASSEKLASSASSVKGAASKSPLPSSVVKHASAVISSGIDQASSLVSSVAETATSSGVSSIASAIPSHAIDADIDLEAFYAELGLDDIIPSAATSSSVPPSSQKAETEEEQEERARVRAIQTAEKRAELMARHARWEDQLAAEIESSKKALRKALVASRKTAAAELRESAEIQDEIESLVEEADKFLRGAEKYLQTLSTEGRTDEEKRIMWGRVVDKVDQKFVERLGETEAVVNGWYAPVLDKELAEVRKIADAVRDIADRAQTDIGMDYAYLDDVTYNDWQRYHDLLRTSDNFTAQANAIQDGSDPSSPVNPLLKEIENLQSEVQDVVVGFETRLRRIKRTGERALGEGVKPEDSVPEDEEDETISILPIEDDEKVQTPADINIPPVVIGRSKEEVMDALSRAAAAEEAAISSLQATEQTSDVEEVVHSLTEEENASQGVPTAVPSTAHVEL</sequence>
<dbReference type="GO" id="GO:0006879">
    <property type="term" value="P:intracellular iron ion homeostasis"/>
    <property type="evidence" value="ECO:0007669"/>
    <property type="project" value="TreeGrafter"/>
</dbReference>
<dbReference type="GO" id="GO:0005576">
    <property type="term" value="C:extracellular region"/>
    <property type="evidence" value="ECO:0007669"/>
    <property type="project" value="TreeGrafter"/>
</dbReference>
<dbReference type="InterPro" id="IPR052505">
    <property type="entry name" value="Fungal_Heme-Binding_RBT5"/>
</dbReference>
<dbReference type="Proteomes" id="UP000076871">
    <property type="component" value="Unassembled WGS sequence"/>
</dbReference>
<dbReference type="GeneID" id="63825143"/>
<feature type="compositionally biased region" description="Basic residues" evidence="1">
    <location>
        <begin position="76"/>
        <end position="93"/>
    </location>
</feature>
<feature type="region of interest" description="Disordered" evidence="1">
    <location>
        <begin position="893"/>
        <end position="914"/>
    </location>
</feature>
<dbReference type="GO" id="GO:0020037">
    <property type="term" value="F:heme binding"/>
    <property type="evidence" value="ECO:0007669"/>
    <property type="project" value="TreeGrafter"/>
</dbReference>
<protein>
    <recommendedName>
        <fullName evidence="4">Transcription factor hoxa13</fullName>
    </recommendedName>
</protein>